<dbReference type="GO" id="GO:0005737">
    <property type="term" value="C:cytoplasm"/>
    <property type="evidence" value="ECO:0007669"/>
    <property type="project" value="TreeGrafter"/>
</dbReference>
<dbReference type="Gene3D" id="3.50.50.60">
    <property type="entry name" value="FAD/NAD(P)-binding domain"/>
    <property type="match status" value="2"/>
</dbReference>
<dbReference type="STRING" id="3075.A0A087SN01"/>
<accession>A0A087SN01</accession>
<dbReference type="Proteomes" id="UP000028924">
    <property type="component" value="Unassembled WGS sequence"/>
</dbReference>
<dbReference type="InterPro" id="IPR006076">
    <property type="entry name" value="FAD-dep_OxRdtase"/>
</dbReference>
<dbReference type="eggNOG" id="KOG2852">
    <property type="taxonomic scope" value="Eukaryota"/>
</dbReference>
<dbReference type="EMBL" id="KL662143">
    <property type="protein sequence ID" value="KFM27105.1"/>
    <property type="molecule type" value="Genomic_DNA"/>
</dbReference>
<evidence type="ECO:0000313" key="4">
    <source>
        <dbReference type="Proteomes" id="UP000028924"/>
    </source>
</evidence>
<keyword evidence="4" id="KW-1185">Reference proteome</keyword>
<evidence type="ECO:0000313" key="3">
    <source>
        <dbReference type="EMBL" id="KFM27105.1"/>
    </source>
</evidence>
<feature type="signal peptide" evidence="1">
    <location>
        <begin position="1"/>
        <end position="16"/>
    </location>
</feature>
<dbReference type="RefSeq" id="XP_011400072.1">
    <property type="nucleotide sequence ID" value="XM_011401770.1"/>
</dbReference>
<dbReference type="PANTHER" id="PTHR13847">
    <property type="entry name" value="SARCOSINE DEHYDROGENASE-RELATED"/>
    <property type="match status" value="1"/>
</dbReference>
<dbReference type="KEGG" id="apro:F751_1278"/>
<organism evidence="3 4">
    <name type="scientific">Auxenochlorella protothecoides</name>
    <name type="common">Green microalga</name>
    <name type="synonym">Chlorella protothecoides</name>
    <dbReference type="NCBI Taxonomy" id="3075"/>
    <lineage>
        <taxon>Eukaryota</taxon>
        <taxon>Viridiplantae</taxon>
        <taxon>Chlorophyta</taxon>
        <taxon>core chlorophytes</taxon>
        <taxon>Trebouxiophyceae</taxon>
        <taxon>Chlorellales</taxon>
        <taxon>Chlorellaceae</taxon>
        <taxon>Auxenochlorella</taxon>
    </lineage>
</organism>
<proteinExistence type="predicted"/>
<dbReference type="SUPFAM" id="SSF51905">
    <property type="entry name" value="FAD/NAD(P)-binding domain"/>
    <property type="match status" value="1"/>
</dbReference>
<feature type="domain" description="FAD dependent oxidoreductase" evidence="2">
    <location>
        <begin position="14"/>
        <end position="294"/>
    </location>
</feature>
<protein>
    <submittedName>
        <fullName evidence="3">Putative oxidoreductase C1F5.03c</fullName>
    </submittedName>
</protein>
<dbReference type="AlphaFoldDB" id="A0A087SN01"/>
<keyword evidence="1" id="KW-0732">Signal</keyword>
<dbReference type="Gene3D" id="3.30.9.10">
    <property type="entry name" value="D-Amino Acid Oxidase, subunit A, domain 2"/>
    <property type="match status" value="1"/>
</dbReference>
<dbReference type="Pfam" id="PF01266">
    <property type="entry name" value="DAO"/>
    <property type="match status" value="1"/>
</dbReference>
<evidence type="ECO:0000259" key="2">
    <source>
        <dbReference type="Pfam" id="PF01266"/>
    </source>
</evidence>
<dbReference type="InterPro" id="IPR036188">
    <property type="entry name" value="FAD/NAD-bd_sf"/>
</dbReference>
<dbReference type="GeneID" id="23612669"/>
<evidence type="ECO:0000256" key="1">
    <source>
        <dbReference type="SAM" id="SignalP"/>
    </source>
</evidence>
<dbReference type="OrthoDB" id="498204at2759"/>
<gene>
    <name evidence="3" type="ORF">F751_1278</name>
</gene>
<dbReference type="PANTHER" id="PTHR13847:SF150">
    <property type="entry name" value="OXIDOREDUCTASE TDA3-RELATED"/>
    <property type="match status" value="1"/>
</dbReference>
<reference evidence="3 4" key="1">
    <citation type="journal article" date="2014" name="BMC Genomics">
        <title>Oil accumulation mechanisms of the oleaginous microalga Chlorella protothecoides revealed through its genome, transcriptomes, and proteomes.</title>
        <authorList>
            <person name="Gao C."/>
            <person name="Wang Y."/>
            <person name="Shen Y."/>
            <person name="Yan D."/>
            <person name="He X."/>
            <person name="Dai J."/>
            <person name="Wu Q."/>
        </authorList>
    </citation>
    <scope>NUCLEOTIDE SEQUENCE [LARGE SCALE GENOMIC DNA]</scope>
    <source>
        <strain evidence="3 4">0710</strain>
    </source>
</reference>
<sequence length="314" mass="32336">MTLCCSALLLAGGFLARDWCDGSPTGPLAHASFALHADLADKLNGKERYGYRRMSTYSVSLRAGGGKKGGARGRKSASLGWLDADNLVQDSLIATPEDCAQVNPEQFTRTLLEESGAEVRIATLAGLVVENGAVAGVRLEPRDGGPATTMPADTVIIATGAWTGALRAAIPGLPAITGQKAHSIILADAAPGGLPAEALFLAYRGTDGKSQEPEIYPRPNGEVYVCGASTPTPLPSFADQAEVLREQACYLPCSPVGTPAIGPVRGVRGLYVAAGHSCWGILNAPATGLALAELIVDGEASCVSLRAFEPARAG</sequence>
<name>A0A087SN01_AUXPR</name>
<feature type="chain" id="PRO_5001828976" evidence="1">
    <location>
        <begin position="17"/>
        <end position="314"/>
    </location>
</feature>